<dbReference type="WBParaSite" id="ACRNAN_scaffold7105.g15813.t1">
    <property type="protein sequence ID" value="ACRNAN_scaffold7105.g15813.t1"/>
    <property type="gene ID" value="ACRNAN_scaffold7105.g15813"/>
</dbReference>
<keyword evidence="1" id="KW-1185">Reference proteome</keyword>
<proteinExistence type="predicted"/>
<dbReference type="Proteomes" id="UP000887540">
    <property type="component" value="Unplaced"/>
</dbReference>
<accession>A0A914ECP2</accession>
<reference evidence="2" key="1">
    <citation type="submission" date="2022-11" db="UniProtKB">
        <authorList>
            <consortium name="WormBaseParasite"/>
        </authorList>
    </citation>
    <scope>IDENTIFICATION</scope>
</reference>
<dbReference type="AlphaFoldDB" id="A0A914ECP2"/>
<name>A0A914ECP2_9BILA</name>
<evidence type="ECO:0000313" key="2">
    <source>
        <dbReference type="WBParaSite" id="ACRNAN_scaffold7105.g15813.t1"/>
    </source>
</evidence>
<organism evidence="1 2">
    <name type="scientific">Acrobeloides nanus</name>
    <dbReference type="NCBI Taxonomy" id="290746"/>
    <lineage>
        <taxon>Eukaryota</taxon>
        <taxon>Metazoa</taxon>
        <taxon>Ecdysozoa</taxon>
        <taxon>Nematoda</taxon>
        <taxon>Chromadorea</taxon>
        <taxon>Rhabditida</taxon>
        <taxon>Tylenchina</taxon>
        <taxon>Cephalobomorpha</taxon>
        <taxon>Cephaloboidea</taxon>
        <taxon>Cephalobidae</taxon>
        <taxon>Acrobeloides</taxon>
    </lineage>
</organism>
<protein>
    <submittedName>
        <fullName evidence="2">Uncharacterized protein</fullName>
    </submittedName>
</protein>
<evidence type="ECO:0000313" key="1">
    <source>
        <dbReference type="Proteomes" id="UP000887540"/>
    </source>
</evidence>
<sequence>MTMMASSEATLFEPNAERFVKQALNTIGHVSETTGYLAHEIQVVPALLLPDFVKDMIDEKMRDNKRKRVLAKKGQ</sequence>